<dbReference type="AlphaFoldDB" id="A0A813Q824"/>
<reference evidence="2" key="1">
    <citation type="submission" date="2021-02" db="EMBL/GenBank/DDBJ databases">
        <authorList>
            <person name="Nowell W R."/>
        </authorList>
    </citation>
    <scope>NUCLEOTIDE SEQUENCE</scope>
</reference>
<dbReference type="EMBL" id="CAJNOH010000018">
    <property type="protein sequence ID" value="CAF0763613.1"/>
    <property type="molecule type" value="Genomic_DNA"/>
</dbReference>
<evidence type="ECO:0000313" key="5">
    <source>
        <dbReference type="Proteomes" id="UP000663870"/>
    </source>
</evidence>
<protein>
    <submittedName>
        <fullName evidence="2">Uncharacterized protein</fullName>
    </submittedName>
</protein>
<evidence type="ECO:0000313" key="3">
    <source>
        <dbReference type="EMBL" id="CAF0852880.1"/>
    </source>
</evidence>
<evidence type="ECO:0000256" key="1">
    <source>
        <dbReference type="SAM" id="MobiDB-lite"/>
    </source>
</evidence>
<feature type="compositionally biased region" description="Basic and acidic residues" evidence="1">
    <location>
        <begin position="18"/>
        <end position="29"/>
    </location>
</feature>
<organism evidence="2 4">
    <name type="scientific">Rotaria sordida</name>
    <dbReference type="NCBI Taxonomy" id="392033"/>
    <lineage>
        <taxon>Eukaryota</taxon>
        <taxon>Metazoa</taxon>
        <taxon>Spiralia</taxon>
        <taxon>Gnathifera</taxon>
        <taxon>Rotifera</taxon>
        <taxon>Eurotatoria</taxon>
        <taxon>Bdelloidea</taxon>
        <taxon>Philodinida</taxon>
        <taxon>Philodinidae</taxon>
        <taxon>Rotaria</taxon>
    </lineage>
</organism>
<comment type="caution">
    <text evidence="2">The sequence shown here is derived from an EMBL/GenBank/DDBJ whole genome shotgun (WGS) entry which is preliminary data.</text>
</comment>
<gene>
    <name evidence="3" type="ORF">JXQ802_LOCUS6783</name>
    <name evidence="2" type="ORF">PYM288_LOCUS2731</name>
</gene>
<sequence length="470" mass="55007">MNKMDDKQRYRSYYGNKNYHDRQYDDDNNNRQYKHHYQYSSSYCDDRLHNNNNNNNNNQINFSNQQYQYQQSNSNMYSYFSDSSPLPLMNTKTINSSTLLTAIPHERESWIRSVKKTKTNESTEQKTQYLETMLRMPQQQQQQQKSSINSSTFDRIRFANDQISTTMNATDNNNNNFNGSSFHFITDTNNYNDVSAIERILFNNSLPTTNDKCSNLQLLPTPPPSIIDCEPTLRTNSNILPHSGFLIDNCDEVEELSSPLSPPSRLPLMISSTIKKSTQQNQNDLNEQCVMLVNELNVADVEQKKVLKHRKRLQKKFTKKKKQSNNKIEDKQIIESESISNIYNTNHEELPSDWIFEADTIETNRISQITNMIRRVSTNMTDEDKITKVNIILKKIKRQQKELRKLRKYVISMLDEEQKQNSTNTIRQNVNINQDLLISFLNQPTLSGCWLCSGKKYTEVATQYNNIDLL</sequence>
<keyword evidence="5" id="KW-1185">Reference proteome</keyword>
<dbReference type="Proteomes" id="UP000663870">
    <property type="component" value="Unassembled WGS sequence"/>
</dbReference>
<feature type="region of interest" description="Disordered" evidence="1">
    <location>
        <begin position="1"/>
        <end position="30"/>
    </location>
</feature>
<name>A0A813Q824_9BILA</name>
<dbReference type="Proteomes" id="UP000663854">
    <property type="component" value="Unassembled WGS sequence"/>
</dbReference>
<evidence type="ECO:0000313" key="2">
    <source>
        <dbReference type="EMBL" id="CAF0763613.1"/>
    </source>
</evidence>
<proteinExistence type="predicted"/>
<accession>A0A813Q824</accession>
<dbReference type="EMBL" id="CAJNOL010000109">
    <property type="protein sequence ID" value="CAF0852880.1"/>
    <property type="molecule type" value="Genomic_DNA"/>
</dbReference>
<evidence type="ECO:0000313" key="4">
    <source>
        <dbReference type="Proteomes" id="UP000663854"/>
    </source>
</evidence>